<keyword evidence="4" id="KW-0413">Isomerase</keyword>
<dbReference type="EMBL" id="JAHEAC010000073">
    <property type="protein sequence ID" value="MBX8644560.1"/>
    <property type="molecule type" value="Genomic_DNA"/>
</dbReference>
<dbReference type="AlphaFoldDB" id="A0A8J8CDP3"/>
<evidence type="ECO:0000256" key="2">
    <source>
        <dbReference type="ARBA" id="ARBA00012787"/>
    </source>
</evidence>
<evidence type="ECO:0000256" key="1">
    <source>
        <dbReference type="ARBA" id="ARBA00009652"/>
    </source>
</evidence>
<comment type="caution">
    <text evidence="6">The sequence shown here is derived from an EMBL/GenBank/DDBJ whole genome shotgun (WGS) entry which is preliminary data.</text>
</comment>
<dbReference type="PANTHER" id="PTHR21568">
    <property type="entry name" value="TRNA PSEUDOURIDINE SYNTHASE PUS10"/>
    <property type="match status" value="1"/>
</dbReference>
<dbReference type="GO" id="GO:0160148">
    <property type="term" value="F:tRNA pseudouridine(55) synthase activity"/>
    <property type="evidence" value="ECO:0007669"/>
    <property type="project" value="UniProtKB-EC"/>
</dbReference>
<evidence type="ECO:0000256" key="4">
    <source>
        <dbReference type="ARBA" id="ARBA00023235"/>
    </source>
</evidence>
<dbReference type="SUPFAM" id="SSF55120">
    <property type="entry name" value="Pseudouridine synthase"/>
    <property type="match status" value="1"/>
</dbReference>
<reference evidence="6" key="1">
    <citation type="submission" date="2021-05" db="EMBL/GenBank/DDBJ databases">
        <title>Genomic insights into ecological role and evolution of a novel Thermoplasmata order Candidatus Sysuiplasmatales.</title>
        <authorList>
            <person name="Yuan Y."/>
        </authorList>
    </citation>
    <scope>NUCLEOTIDE SEQUENCE</scope>
    <source>
        <strain evidence="6">TUT19-bin139</strain>
    </source>
</reference>
<dbReference type="InterPro" id="IPR020103">
    <property type="entry name" value="PsdUridine_synth_cat_dom_sf"/>
</dbReference>
<evidence type="ECO:0000313" key="6">
    <source>
        <dbReference type="EMBL" id="MBX8644560.1"/>
    </source>
</evidence>
<proteinExistence type="inferred from homology"/>
<dbReference type="GO" id="GO:0003723">
    <property type="term" value="F:RNA binding"/>
    <property type="evidence" value="ECO:0007669"/>
    <property type="project" value="InterPro"/>
</dbReference>
<protein>
    <recommendedName>
        <fullName evidence="2">tRNA pseudouridine(55) synthase</fullName>
        <ecNumber evidence="2">5.4.99.25</ecNumber>
    </recommendedName>
</protein>
<dbReference type="Gene3D" id="3.30.70.3190">
    <property type="match status" value="1"/>
</dbReference>
<feature type="non-terminal residue" evidence="6">
    <location>
        <position position="1"/>
    </location>
</feature>
<dbReference type="Proteomes" id="UP000750197">
    <property type="component" value="Unassembled WGS sequence"/>
</dbReference>
<name>A0A8J8CDP3_9ARCH</name>
<dbReference type="PANTHER" id="PTHR21568:SF0">
    <property type="entry name" value="TRNA PSEUDOURIDINE SYNTHASE PUS10"/>
    <property type="match status" value="1"/>
</dbReference>
<comment type="similarity">
    <text evidence="1">Belongs to the pseudouridine synthase Pus10 family.</text>
</comment>
<dbReference type="Pfam" id="PF21238">
    <property type="entry name" value="Pus10_C"/>
    <property type="match status" value="1"/>
</dbReference>
<evidence type="ECO:0000313" key="7">
    <source>
        <dbReference type="Proteomes" id="UP000750197"/>
    </source>
</evidence>
<organism evidence="6 7">
    <name type="scientific">Candidatus Sysuiplasma superficiale</name>
    <dbReference type="NCBI Taxonomy" id="2823368"/>
    <lineage>
        <taxon>Archaea</taxon>
        <taxon>Methanobacteriati</taxon>
        <taxon>Thermoplasmatota</taxon>
        <taxon>Thermoplasmata</taxon>
        <taxon>Candidatus Sysuiplasmatales</taxon>
        <taxon>Candidatus Sysuiplasmataceae</taxon>
        <taxon>Candidatus Sysuiplasma</taxon>
    </lineage>
</organism>
<dbReference type="EC" id="5.4.99.25" evidence="2"/>
<dbReference type="GO" id="GO:0031119">
    <property type="term" value="P:tRNA pseudouridine synthesis"/>
    <property type="evidence" value="ECO:0007669"/>
    <property type="project" value="TreeGrafter"/>
</dbReference>
<evidence type="ECO:0000259" key="5">
    <source>
        <dbReference type="Pfam" id="PF21238"/>
    </source>
</evidence>
<feature type="domain" description="Pus10-like C-terminal" evidence="5">
    <location>
        <begin position="4"/>
        <end position="93"/>
    </location>
</feature>
<gene>
    <name evidence="6" type="ORF">KIY12_07565</name>
</gene>
<dbReference type="InterPro" id="IPR039894">
    <property type="entry name" value="Pus10-like"/>
</dbReference>
<evidence type="ECO:0000256" key="3">
    <source>
        <dbReference type="ARBA" id="ARBA00022694"/>
    </source>
</evidence>
<accession>A0A8J8CDP3</accession>
<dbReference type="InterPro" id="IPR048741">
    <property type="entry name" value="Pus10-like_C"/>
</dbReference>
<sequence>KLSAAIEEISGKTLAQRTPVRVAHRRADKVRERRIIECSLLEYDGDIASVLVRAQSGTYIKEFVTGDEGRTQPSISAALNSSCEVISLDVLDVSTGADKLW</sequence>
<keyword evidence="3" id="KW-0819">tRNA processing</keyword>